<comment type="caution">
    <text evidence="2">The sequence shown here is derived from an EMBL/GenBank/DDBJ whole genome shotgun (WGS) entry which is preliminary data.</text>
</comment>
<accession>A0A5C6DZ72</accession>
<sequence>MEDGFFSKNYLAATAFVCFVTRMGPKNCPDRYNRNKGGDAVRFVVAAATESWSSGERPVRPFRGRESSSERAWSP</sequence>
<name>A0A5C6DZ72_9BACT</name>
<organism evidence="2 3">
    <name type="scientific">Novipirellula artificiosorum</name>
    <dbReference type="NCBI Taxonomy" id="2528016"/>
    <lineage>
        <taxon>Bacteria</taxon>
        <taxon>Pseudomonadati</taxon>
        <taxon>Planctomycetota</taxon>
        <taxon>Planctomycetia</taxon>
        <taxon>Pirellulales</taxon>
        <taxon>Pirellulaceae</taxon>
        <taxon>Novipirellula</taxon>
    </lineage>
</organism>
<dbReference type="Proteomes" id="UP000319143">
    <property type="component" value="Unassembled WGS sequence"/>
</dbReference>
<keyword evidence="3" id="KW-1185">Reference proteome</keyword>
<evidence type="ECO:0000313" key="2">
    <source>
        <dbReference type="EMBL" id="TWU40731.1"/>
    </source>
</evidence>
<dbReference type="EMBL" id="SJPV01000002">
    <property type="protein sequence ID" value="TWU40731.1"/>
    <property type="molecule type" value="Genomic_DNA"/>
</dbReference>
<gene>
    <name evidence="2" type="ORF">Poly41_15660</name>
</gene>
<evidence type="ECO:0000256" key="1">
    <source>
        <dbReference type="SAM" id="MobiDB-lite"/>
    </source>
</evidence>
<reference evidence="2 3" key="1">
    <citation type="submission" date="2019-02" db="EMBL/GenBank/DDBJ databases">
        <title>Deep-cultivation of Planctomycetes and their phenomic and genomic characterization uncovers novel biology.</title>
        <authorList>
            <person name="Wiegand S."/>
            <person name="Jogler M."/>
            <person name="Boedeker C."/>
            <person name="Pinto D."/>
            <person name="Vollmers J."/>
            <person name="Rivas-Marin E."/>
            <person name="Kohn T."/>
            <person name="Peeters S.H."/>
            <person name="Heuer A."/>
            <person name="Rast P."/>
            <person name="Oberbeckmann S."/>
            <person name="Bunk B."/>
            <person name="Jeske O."/>
            <person name="Meyerdierks A."/>
            <person name="Storesund J.E."/>
            <person name="Kallscheuer N."/>
            <person name="Luecker S."/>
            <person name="Lage O.M."/>
            <person name="Pohl T."/>
            <person name="Merkel B.J."/>
            <person name="Hornburger P."/>
            <person name="Mueller R.-W."/>
            <person name="Bruemmer F."/>
            <person name="Labrenz M."/>
            <person name="Spormann A.M."/>
            <person name="Op Den Camp H."/>
            <person name="Overmann J."/>
            <person name="Amann R."/>
            <person name="Jetten M.S.M."/>
            <person name="Mascher T."/>
            <person name="Medema M.H."/>
            <person name="Devos D.P."/>
            <person name="Kaster A.-K."/>
            <person name="Ovreas L."/>
            <person name="Rohde M."/>
            <person name="Galperin M.Y."/>
            <person name="Jogler C."/>
        </authorList>
    </citation>
    <scope>NUCLEOTIDE SEQUENCE [LARGE SCALE GENOMIC DNA]</scope>
    <source>
        <strain evidence="2 3">Poly41</strain>
    </source>
</reference>
<feature type="compositionally biased region" description="Basic and acidic residues" evidence="1">
    <location>
        <begin position="57"/>
        <end position="69"/>
    </location>
</feature>
<feature type="region of interest" description="Disordered" evidence="1">
    <location>
        <begin position="50"/>
        <end position="75"/>
    </location>
</feature>
<protein>
    <submittedName>
        <fullName evidence="2">Uncharacterized protein</fullName>
    </submittedName>
</protein>
<dbReference type="AlphaFoldDB" id="A0A5C6DZ72"/>
<evidence type="ECO:0000313" key="3">
    <source>
        <dbReference type="Proteomes" id="UP000319143"/>
    </source>
</evidence>
<proteinExistence type="predicted"/>